<evidence type="ECO:0000256" key="1">
    <source>
        <dbReference type="ARBA" id="ARBA00001974"/>
    </source>
</evidence>
<dbReference type="PANTHER" id="PTHR11552">
    <property type="entry name" value="GLUCOSE-METHANOL-CHOLINE GMC OXIDOREDUCTASE"/>
    <property type="match status" value="1"/>
</dbReference>
<dbReference type="Pfam" id="PF00732">
    <property type="entry name" value="GMC_oxred_N"/>
    <property type="match status" value="1"/>
</dbReference>
<dbReference type="Gene3D" id="3.30.560.10">
    <property type="entry name" value="Glucose Oxidase, domain 3"/>
    <property type="match status" value="1"/>
</dbReference>
<dbReference type="SUPFAM" id="SSF51905">
    <property type="entry name" value="FAD/NAD(P)-binding domain"/>
    <property type="match status" value="1"/>
</dbReference>
<keyword evidence="4 6" id="KW-0274">FAD</keyword>
<organism evidence="10">
    <name type="scientific">Streptomyces sp. R02</name>
    <dbReference type="NCBI Taxonomy" id="3238623"/>
    <lineage>
        <taxon>Bacteria</taxon>
        <taxon>Bacillati</taxon>
        <taxon>Actinomycetota</taxon>
        <taxon>Actinomycetes</taxon>
        <taxon>Kitasatosporales</taxon>
        <taxon>Streptomycetaceae</taxon>
        <taxon>Streptomyces</taxon>
    </lineage>
</organism>
<feature type="domain" description="Glucose-methanol-choline oxidoreductase N-terminal" evidence="8">
    <location>
        <begin position="83"/>
        <end position="106"/>
    </location>
</feature>
<dbReference type="GO" id="GO:0050660">
    <property type="term" value="F:flavin adenine dinucleotide binding"/>
    <property type="evidence" value="ECO:0007669"/>
    <property type="project" value="InterPro"/>
</dbReference>
<evidence type="ECO:0000259" key="9">
    <source>
        <dbReference type="PROSITE" id="PS00624"/>
    </source>
</evidence>
<accession>A0AB39LJ58</accession>
<dbReference type="GO" id="GO:0016614">
    <property type="term" value="F:oxidoreductase activity, acting on CH-OH group of donors"/>
    <property type="evidence" value="ECO:0007669"/>
    <property type="project" value="InterPro"/>
</dbReference>
<dbReference type="Gene3D" id="3.50.50.60">
    <property type="entry name" value="FAD/NAD(P)-binding domain"/>
    <property type="match status" value="1"/>
</dbReference>
<name>A0AB39LJ58_9ACTN</name>
<dbReference type="PIRSF" id="PIRSF000137">
    <property type="entry name" value="Alcohol_oxidase"/>
    <property type="match status" value="1"/>
</dbReference>
<dbReference type="InterPro" id="IPR007867">
    <property type="entry name" value="GMC_OxRtase_C"/>
</dbReference>
<protein>
    <submittedName>
        <fullName evidence="10">GMC family oxidoreductase</fullName>
    </submittedName>
</protein>
<evidence type="ECO:0000259" key="8">
    <source>
        <dbReference type="PROSITE" id="PS00623"/>
    </source>
</evidence>
<evidence type="ECO:0000256" key="7">
    <source>
        <dbReference type="RuleBase" id="RU003968"/>
    </source>
</evidence>
<sequence length="538" mass="56441">MGADLTARYVVVGAGSAGCVLAERLSADGDAQVVLIEAGGPDRRAEIGIPAAFPSLFGTSADWGYRTTPQPGLGGRTLNWPRGRTLGGSSSLNAQIWTRGHRADFDGWAQDDGCAGWSAEDVLPYFTRAEDRSGAGAYGSGGPIRIEDLRDPSPATAEFLGACAEAGLPALDDGRPLEPEGAGPVRTTQRGGRRWSAADGYLRPALRRENLTVVTDARVERILIEDGRAVGVAYTTADGPAEARADGEVLLAAGAIGSPQLLMLSGVGDADELRGHGITVHAHSPRVGRGLADHLYVPLAFEAHGRVTPGVTDRQGEITEFLRGRRGRLTSNLAEAVAFLRSGPGLPAPDLEFVWMLVPFLDQERAARQHGVTLGVVLLRPRSHGTVRLASADPAAHPVIDPRYLSDPDGDDLRVLTEGVHRAQQVLTRPALAGRLGAPLTPGALDPDPGTVHALTRTHAETLYHPVGTCGMGGDPEAVLDPQLRVRGVAGLRVVDASALPSLPRGHTHAPTVMLAERAAGLILAEAARHRRGALAGR</sequence>
<comment type="cofactor">
    <cofactor evidence="1 6">
        <name>FAD</name>
        <dbReference type="ChEBI" id="CHEBI:57692"/>
    </cofactor>
</comment>
<evidence type="ECO:0000256" key="4">
    <source>
        <dbReference type="ARBA" id="ARBA00022827"/>
    </source>
</evidence>
<dbReference type="PROSITE" id="PS00624">
    <property type="entry name" value="GMC_OXRED_2"/>
    <property type="match status" value="1"/>
</dbReference>
<feature type="active site" description="Proton donor" evidence="5">
    <location>
        <position position="465"/>
    </location>
</feature>
<proteinExistence type="inferred from homology"/>
<feature type="binding site" evidence="6">
    <location>
        <position position="219"/>
    </location>
    <ligand>
        <name>FAD</name>
        <dbReference type="ChEBI" id="CHEBI:57692"/>
    </ligand>
</feature>
<feature type="domain" description="Glucose-methanol-choline oxidoreductase N-terminal" evidence="9">
    <location>
        <begin position="254"/>
        <end position="268"/>
    </location>
</feature>
<dbReference type="PANTHER" id="PTHR11552:SF147">
    <property type="entry name" value="CHOLINE DEHYDROGENASE, MITOCHONDRIAL"/>
    <property type="match status" value="1"/>
</dbReference>
<dbReference type="AlphaFoldDB" id="A0AB39LJ58"/>
<dbReference type="InterPro" id="IPR000172">
    <property type="entry name" value="GMC_OxRdtase_N"/>
</dbReference>
<evidence type="ECO:0000256" key="5">
    <source>
        <dbReference type="PIRSR" id="PIRSR000137-1"/>
    </source>
</evidence>
<evidence type="ECO:0000256" key="2">
    <source>
        <dbReference type="ARBA" id="ARBA00010790"/>
    </source>
</evidence>
<comment type="similarity">
    <text evidence="2 7">Belongs to the GMC oxidoreductase family.</text>
</comment>
<dbReference type="InterPro" id="IPR012132">
    <property type="entry name" value="GMC_OxRdtase"/>
</dbReference>
<dbReference type="Pfam" id="PF05199">
    <property type="entry name" value="GMC_oxred_C"/>
    <property type="match status" value="1"/>
</dbReference>
<dbReference type="RefSeq" id="WP_369154894.1">
    <property type="nucleotide sequence ID" value="NZ_CP163429.1"/>
</dbReference>
<evidence type="ECO:0000256" key="6">
    <source>
        <dbReference type="PIRSR" id="PIRSR000137-2"/>
    </source>
</evidence>
<dbReference type="SUPFAM" id="SSF54373">
    <property type="entry name" value="FAD-linked reductases, C-terminal domain"/>
    <property type="match status" value="1"/>
</dbReference>
<reference evidence="10" key="1">
    <citation type="submission" date="2024-07" db="EMBL/GenBank/DDBJ databases">
        <authorList>
            <person name="Yu S.T."/>
        </authorList>
    </citation>
    <scope>NUCLEOTIDE SEQUENCE</scope>
    <source>
        <strain evidence="10">R02</strain>
    </source>
</reference>
<keyword evidence="3 7" id="KW-0285">Flavoprotein</keyword>
<dbReference type="PROSITE" id="PS00623">
    <property type="entry name" value="GMC_OXRED_1"/>
    <property type="match status" value="1"/>
</dbReference>
<evidence type="ECO:0000313" key="10">
    <source>
        <dbReference type="EMBL" id="XDP92953.1"/>
    </source>
</evidence>
<gene>
    <name evidence="10" type="ORF">AB5J57_05200</name>
</gene>
<dbReference type="EMBL" id="CP163429">
    <property type="protein sequence ID" value="XDP92953.1"/>
    <property type="molecule type" value="Genomic_DNA"/>
</dbReference>
<dbReference type="InterPro" id="IPR036188">
    <property type="entry name" value="FAD/NAD-bd_sf"/>
</dbReference>
<feature type="active site" description="Proton acceptor" evidence="5">
    <location>
        <position position="507"/>
    </location>
</feature>
<evidence type="ECO:0000256" key="3">
    <source>
        <dbReference type="ARBA" id="ARBA00022630"/>
    </source>
</evidence>